<dbReference type="FunFam" id="1.10.510.10:FF:000571">
    <property type="entry name" value="Maternal embryonic leucine zipper kinase"/>
    <property type="match status" value="1"/>
</dbReference>
<dbReference type="InterPro" id="IPR011009">
    <property type="entry name" value="Kinase-like_dom_sf"/>
</dbReference>
<dbReference type="Proteomes" id="UP001163046">
    <property type="component" value="Unassembled WGS sequence"/>
</dbReference>
<dbReference type="Gene3D" id="6.10.140.620">
    <property type="match status" value="1"/>
</dbReference>
<dbReference type="PROSITE" id="PS50011">
    <property type="entry name" value="PROTEIN_KINASE_DOM"/>
    <property type="match status" value="1"/>
</dbReference>
<dbReference type="PANTHER" id="PTHR24347">
    <property type="entry name" value="SERINE/THREONINE-PROTEIN KINASE"/>
    <property type="match status" value="1"/>
</dbReference>
<evidence type="ECO:0000256" key="5">
    <source>
        <dbReference type="ARBA" id="ARBA00022840"/>
    </source>
</evidence>
<keyword evidence="5 6" id="KW-0067">ATP-binding</keyword>
<dbReference type="EMBL" id="MU827309">
    <property type="protein sequence ID" value="KAJ7360540.1"/>
    <property type="molecule type" value="Genomic_DNA"/>
</dbReference>
<protein>
    <submittedName>
        <fullName evidence="8">Calcium/calmodulin-dependent protein kinase type II subunit gamma</fullName>
        <ecNumber evidence="8">2.7.11.17</ecNumber>
    </submittedName>
</protein>
<evidence type="ECO:0000313" key="9">
    <source>
        <dbReference type="Proteomes" id="UP001163046"/>
    </source>
</evidence>
<dbReference type="SUPFAM" id="SSF56112">
    <property type="entry name" value="Protein kinase-like (PK-like)"/>
    <property type="match status" value="1"/>
</dbReference>
<feature type="domain" description="Protein kinase" evidence="7">
    <location>
        <begin position="7"/>
        <end position="269"/>
    </location>
</feature>
<keyword evidence="1" id="KW-0723">Serine/threonine-protein kinase</keyword>
<dbReference type="Pfam" id="PF00069">
    <property type="entry name" value="Pkinase"/>
    <property type="match status" value="1"/>
</dbReference>
<dbReference type="InterPro" id="IPR000719">
    <property type="entry name" value="Prot_kinase_dom"/>
</dbReference>
<keyword evidence="9" id="KW-1185">Reference proteome</keyword>
<evidence type="ECO:0000313" key="8">
    <source>
        <dbReference type="EMBL" id="KAJ7360540.1"/>
    </source>
</evidence>
<dbReference type="InterPro" id="IPR017441">
    <property type="entry name" value="Protein_kinase_ATP_BS"/>
</dbReference>
<reference evidence="8" key="1">
    <citation type="submission" date="2023-01" db="EMBL/GenBank/DDBJ databases">
        <title>Genome assembly of the deep-sea coral Lophelia pertusa.</title>
        <authorList>
            <person name="Herrera S."/>
            <person name="Cordes E."/>
        </authorList>
    </citation>
    <scope>NUCLEOTIDE SEQUENCE</scope>
    <source>
        <strain evidence="8">USNM1676648</strain>
        <tissue evidence="8">Polyp</tissue>
    </source>
</reference>
<dbReference type="GO" id="GO:0005524">
    <property type="term" value="F:ATP binding"/>
    <property type="evidence" value="ECO:0007669"/>
    <property type="project" value="UniProtKB-UniRule"/>
</dbReference>
<organism evidence="8 9">
    <name type="scientific">Desmophyllum pertusum</name>
    <dbReference type="NCBI Taxonomy" id="174260"/>
    <lineage>
        <taxon>Eukaryota</taxon>
        <taxon>Metazoa</taxon>
        <taxon>Cnidaria</taxon>
        <taxon>Anthozoa</taxon>
        <taxon>Hexacorallia</taxon>
        <taxon>Scleractinia</taxon>
        <taxon>Caryophylliina</taxon>
        <taxon>Caryophylliidae</taxon>
        <taxon>Desmophyllum</taxon>
    </lineage>
</organism>
<keyword evidence="3 6" id="KW-0547">Nucleotide-binding</keyword>
<dbReference type="EC" id="2.7.11.17" evidence="8"/>
<feature type="binding site" evidence="6">
    <location>
        <position position="36"/>
    </location>
    <ligand>
        <name>ATP</name>
        <dbReference type="ChEBI" id="CHEBI:30616"/>
    </ligand>
</feature>
<dbReference type="FunFam" id="3.30.200.20:FF:000315">
    <property type="entry name" value="Calcium-dependent protein kinase 3"/>
    <property type="match status" value="1"/>
</dbReference>
<sequence>MEFMCQFDVREILGQGCFSQVQRCIDKRTRQAFAVKEMTHNTDEQRERIEQEIEILQEMNHHNILKLHHSYPAFDKYYLVMELACGGELFEDLVSRNAFSESTAREVMLQLFNAVQYIHGLRIVHRNIRPEKLILTWKSAENNNHFPPLKLGGFCLAKKIPEHSDIISCPIEGSPLYLAPETVTRQPIGTEVDIWACAVIFYTLLAGYPPFWSTNRGELFGLITRGKYSFPDEEWKSISEGAKRLIKSMLMVDRNERVTAMELVKDPWSQNRKLSTAHRKGTLDNLNSFNAKRKLRGAVFTIFAMKRMMENSAEPLTLTNGLKSLK</sequence>
<gene>
    <name evidence="8" type="primary">CAMK2G_1</name>
    <name evidence="8" type="ORF">OS493_015644</name>
</gene>
<dbReference type="OrthoDB" id="40902at2759"/>
<evidence type="ECO:0000256" key="4">
    <source>
        <dbReference type="ARBA" id="ARBA00022777"/>
    </source>
</evidence>
<dbReference type="CDD" id="cd05117">
    <property type="entry name" value="STKc_CAMK"/>
    <property type="match status" value="1"/>
</dbReference>
<keyword evidence="2 8" id="KW-0808">Transferase</keyword>
<comment type="caution">
    <text evidence="8">The sequence shown here is derived from an EMBL/GenBank/DDBJ whole genome shotgun (WGS) entry which is preliminary data.</text>
</comment>
<evidence type="ECO:0000256" key="1">
    <source>
        <dbReference type="ARBA" id="ARBA00022527"/>
    </source>
</evidence>
<keyword evidence="4 8" id="KW-0418">Kinase</keyword>
<evidence type="ECO:0000256" key="6">
    <source>
        <dbReference type="PROSITE-ProRule" id="PRU10141"/>
    </source>
</evidence>
<proteinExistence type="predicted"/>
<name>A0A9W9YQM6_9CNID</name>
<accession>A0A9W9YQM6</accession>
<evidence type="ECO:0000256" key="3">
    <source>
        <dbReference type="ARBA" id="ARBA00022741"/>
    </source>
</evidence>
<dbReference type="Gene3D" id="1.10.510.10">
    <property type="entry name" value="Transferase(Phosphotransferase) domain 1"/>
    <property type="match status" value="1"/>
</dbReference>
<evidence type="ECO:0000259" key="7">
    <source>
        <dbReference type="PROSITE" id="PS50011"/>
    </source>
</evidence>
<dbReference type="AlphaFoldDB" id="A0A9W9YQM6"/>
<dbReference type="Gene3D" id="3.30.200.20">
    <property type="entry name" value="Phosphorylase Kinase, domain 1"/>
    <property type="match status" value="1"/>
</dbReference>
<dbReference type="GO" id="GO:0004683">
    <property type="term" value="F:calcium/calmodulin-dependent protein kinase activity"/>
    <property type="evidence" value="ECO:0007669"/>
    <property type="project" value="UniProtKB-EC"/>
</dbReference>
<dbReference type="PROSITE" id="PS00107">
    <property type="entry name" value="PROTEIN_KINASE_ATP"/>
    <property type="match status" value="1"/>
</dbReference>
<evidence type="ECO:0000256" key="2">
    <source>
        <dbReference type="ARBA" id="ARBA00022679"/>
    </source>
</evidence>